<dbReference type="PANTHER" id="PTHR22550">
    <property type="entry name" value="SPORE GERMINATION PROTEIN"/>
    <property type="match status" value="1"/>
</dbReference>
<name>A0A485M226_9ZZZZ</name>
<accession>A0A485M226</accession>
<dbReference type="EMBL" id="CAADRN010000174">
    <property type="protein sequence ID" value="VFU14535.1"/>
    <property type="molecule type" value="Genomic_DNA"/>
</dbReference>
<feature type="region of interest" description="Disordered" evidence="2">
    <location>
        <begin position="467"/>
        <end position="493"/>
    </location>
</feature>
<dbReference type="GO" id="GO:0016020">
    <property type="term" value="C:membrane"/>
    <property type="evidence" value="ECO:0007669"/>
    <property type="project" value="InterPro"/>
</dbReference>
<dbReference type="InterPro" id="IPR004995">
    <property type="entry name" value="Spore_Ger"/>
</dbReference>
<dbReference type="AlphaFoldDB" id="A0A485M226"/>
<feature type="transmembrane region" description="Helical" evidence="3">
    <location>
        <begin position="342"/>
        <end position="359"/>
    </location>
</feature>
<dbReference type="InterPro" id="IPR050768">
    <property type="entry name" value="UPF0353/GerABKA_families"/>
</dbReference>
<dbReference type="PIRSF" id="PIRSF005690">
    <property type="entry name" value="GerBA"/>
    <property type="match status" value="1"/>
</dbReference>
<dbReference type="PANTHER" id="PTHR22550:SF5">
    <property type="entry name" value="LEUCINE ZIPPER PROTEIN 4"/>
    <property type="match status" value="1"/>
</dbReference>
<organism evidence="4">
    <name type="scientific">anaerobic digester metagenome</name>
    <dbReference type="NCBI Taxonomy" id="1263854"/>
    <lineage>
        <taxon>unclassified sequences</taxon>
        <taxon>metagenomes</taxon>
        <taxon>ecological metagenomes</taxon>
    </lineage>
</organism>
<proteinExistence type="predicted"/>
<keyword evidence="3" id="KW-0812">Transmembrane</keyword>
<evidence type="ECO:0000313" key="4">
    <source>
        <dbReference type="EMBL" id="VFU14535.1"/>
    </source>
</evidence>
<evidence type="ECO:0000256" key="3">
    <source>
        <dbReference type="SAM" id="Phobius"/>
    </source>
</evidence>
<gene>
    <name evidence="4" type="primary">gerKA</name>
    <name evidence="4" type="ORF">SCFA_2550002</name>
</gene>
<keyword evidence="3" id="KW-1133">Transmembrane helix</keyword>
<feature type="transmembrane region" description="Helical" evidence="3">
    <location>
        <begin position="275"/>
        <end position="297"/>
    </location>
</feature>
<keyword evidence="1 3" id="KW-0472">Membrane</keyword>
<evidence type="ECO:0000256" key="1">
    <source>
        <dbReference type="ARBA" id="ARBA00023136"/>
    </source>
</evidence>
<dbReference type="Pfam" id="PF03323">
    <property type="entry name" value="GerA"/>
    <property type="match status" value="1"/>
</dbReference>
<evidence type="ECO:0000256" key="2">
    <source>
        <dbReference type="SAM" id="MobiDB-lite"/>
    </source>
</evidence>
<feature type="transmembrane region" description="Helical" evidence="3">
    <location>
        <begin position="371"/>
        <end position="393"/>
    </location>
</feature>
<feature type="transmembrane region" description="Helical" evidence="3">
    <location>
        <begin position="400"/>
        <end position="425"/>
    </location>
</feature>
<dbReference type="GO" id="GO:0009847">
    <property type="term" value="P:spore germination"/>
    <property type="evidence" value="ECO:0007669"/>
    <property type="project" value="InterPro"/>
</dbReference>
<protein>
    <submittedName>
        <fullName evidence="4">Spore germination protein KA</fullName>
    </submittedName>
</protein>
<reference evidence="4" key="1">
    <citation type="submission" date="2019-03" db="EMBL/GenBank/DDBJ databases">
        <authorList>
            <person name="Hao L."/>
        </authorList>
    </citation>
    <scope>NUCLEOTIDE SEQUENCE</scope>
</reference>
<sequence length="493" mass="54527">MLERHAGPSYDLAVRRFKAGDKAPAALVRLDGLTEAKVVEEILRTLMVDSRLLKEPERAGQIAAVALEELLTASEVREADNISALFAGLAAGKAALLFNGYPKALLCDAKGFMTRAITEPDAEKTLRGPREGFVESLRINTSLIRRRIRIPQLWMESLTVGELTKTEVVFAYIKGLAREKLVREVRDRLRRIKIDSVLESGYVEDFIADTPYTVFPLTLRTERPDKVAAYLLQGRVAIFVDGTLQTLIVPVELSVLMQAPDDYYEPPPIGSLIRLLRYVSLLISLLLPGFYVAVINFHQELLPTTLLLRITASREGVPFPVIAEVLLLDALFEILREAGVRLPAAIGPAISIVGALILGDAAIRAGMVSPAVVIVIALTAIAGFTAPAFSLGISFRILRFTYTIMGAVFGLFGVQFIILLTVMHLCSLRSFGYPYLNPLAPLIWQDMKDNLVRTWWWGMRERPKLLGQREPQRIPPGQAPYEGKDPGEGEEEG</sequence>